<dbReference type="Proteomes" id="UP001558613">
    <property type="component" value="Unassembled WGS sequence"/>
</dbReference>
<sequence>MGQVTALWTPNTWLLQDSAIMKRTFSVSVSLLLLCVLWVDSQPVHTAAHTVREMIELLRAMTPVNEQEGQDTELMDSPEVLWPNTEDLEKRDLPRLGVAIHRALPSRVHSSKSVDASRYRLSSPAKWMSSLQG</sequence>
<proteinExistence type="predicted"/>
<evidence type="ECO:0000313" key="2">
    <source>
        <dbReference type="Proteomes" id="UP001558613"/>
    </source>
</evidence>
<gene>
    <name evidence="1" type="ORF">QQF64_021159</name>
</gene>
<name>A0ABR3LEM0_9TELE</name>
<protein>
    <submittedName>
        <fullName evidence="1">Uncharacterized protein</fullName>
    </submittedName>
</protein>
<keyword evidence="2" id="KW-1185">Reference proteome</keyword>
<dbReference type="EMBL" id="JAYMGO010000023">
    <property type="protein sequence ID" value="KAL1250154.1"/>
    <property type="molecule type" value="Genomic_DNA"/>
</dbReference>
<evidence type="ECO:0000313" key="1">
    <source>
        <dbReference type="EMBL" id="KAL1250154.1"/>
    </source>
</evidence>
<comment type="caution">
    <text evidence="1">The sequence shown here is derived from an EMBL/GenBank/DDBJ whole genome shotgun (WGS) entry which is preliminary data.</text>
</comment>
<organism evidence="1 2">
    <name type="scientific">Cirrhinus molitorella</name>
    <name type="common">mud carp</name>
    <dbReference type="NCBI Taxonomy" id="172907"/>
    <lineage>
        <taxon>Eukaryota</taxon>
        <taxon>Metazoa</taxon>
        <taxon>Chordata</taxon>
        <taxon>Craniata</taxon>
        <taxon>Vertebrata</taxon>
        <taxon>Euteleostomi</taxon>
        <taxon>Actinopterygii</taxon>
        <taxon>Neopterygii</taxon>
        <taxon>Teleostei</taxon>
        <taxon>Ostariophysi</taxon>
        <taxon>Cypriniformes</taxon>
        <taxon>Cyprinidae</taxon>
        <taxon>Labeoninae</taxon>
        <taxon>Labeonini</taxon>
        <taxon>Cirrhinus</taxon>
    </lineage>
</organism>
<reference evidence="1 2" key="1">
    <citation type="submission" date="2023-09" db="EMBL/GenBank/DDBJ databases">
        <authorList>
            <person name="Wang M."/>
        </authorList>
    </citation>
    <scope>NUCLEOTIDE SEQUENCE [LARGE SCALE GENOMIC DNA]</scope>
    <source>
        <strain evidence="1">GT-2023</strain>
        <tissue evidence="1">Liver</tissue>
    </source>
</reference>
<accession>A0ABR3LEM0</accession>